<gene>
    <name evidence="1" type="ORF">M9H77_22343</name>
</gene>
<name>A0ACC0ARY0_CATRO</name>
<organism evidence="1 2">
    <name type="scientific">Catharanthus roseus</name>
    <name type="common">Madagascar periwinkle</name>
    <name type="synonym">Vinca rosea</name>
    <dbReference type="NCBI Taxonomy" id="4058"/>
    <lineage>
        <taxon>Eukaryota</taxon>
        <taxon>Viridiplantae</taxon>
        <taxon>Streptophyta</taxon>
        <taxon>Embryophyta</taxon>
        <taxon>Tracheophyta</taxon>
        <taxon>Spermatophyta</taxon>
        <taxon>Magnoliopsida</taxon>
        <taxon>eudicotyledons</taxon>
        <taxon>Gunneridae</taxon>
        <taxon>Pentapetalae</taxon>
        <taxon>asterids</taxon>
        <taxon>lamiids</taxon>
        <taxon>Gentianales</taxon>
        <taxon>Apocynaceae</taxon>
        <taxon>Rauvolfioideae</taxon>
        <taxon>Vinceae</taxon>
        <taxon>Catharanthinae</taxon>
        <taxon>Catharanthus</taxon>
    </lineage>
</organism>
<comment type="caution">
    <text evidence="1">The sequence shown here is derived from an EMBL/GenBank/DDBJ whole genome shotgun (WGS) entry which is preliminary data.</text>
</comment>
<accession>A0ACC0ARY0</accession>
<sequence>MPALGFGTPHPSTHEMGSFTKPPIPSIIDPPRGLEVHCIYRHISPIPYSCTARSTTEDILYDSLSDYLPQPQHLAQPSRHRQLLLHPFTKDCQNVEEEPYQGEEGEEQYQGDIGERQRIRMRRGMIRQMIRYYDDGSLTLAGVSKYSDRDQDVQVESFDILSMTLEMFGSRKGRFYLLPSETFDSRVAMPEEENQRPSCHSRTLNVQDQDLHKGIYDETLILSFDHHIAKLIWEKTVQIQSFNFVLYS</sequence>
<proteinExistence type="predicted"/>
<protein>
    <submittedName>
        <fullName evidence="1">Uncharacterized protein</fullName>
    </submittedName>
</protein>
<evidence type="ECO:0000313" key="1">
    <source>
        <dbReference type="EMBL" id="KAI5663020.1"/>
    </source>
</evidence>
<evidence type="ECO:0000313" key="2">
    <source>
        <dbReference type="Proteomes" id="UP001060085"/>
    </source>
</evidence>
<dbReference type="EMBL" id="CM044705">
    <property type="protein sequence ID" value="KAI5663020.1"/>
    <property type="molecule type" value="Genomic_DNA"/>
</dbReference>
<keyword evidence="2" id="KW-1185">Reference proteome</keyword>
<reference evidence="2" key="1">
    <citation type="journal article" date="2023" name="Nat. Plants">
        <title>Single-cell RNA sequencing provides a high-resolution roadmap for understanding the multicellular compartmentation of specialized metabolism.</title>
        <authorList>
            <person name="Sun S."/>
            <person name="Shen X."/>
            <person name="Li Y."/>
            <person name="Li Y."/>
            <person name="Wang S."/>
            <person name="Li R."/>
            <person name="Zhang H."/>
            <person name="Shen G."/>
            <person name="Guo B."/>
            <person name="Wei J."/>
            <person name="Xu J."/>
            <person name="St-Pierre B."/>
            <person name="Chen S."/>
            <person name="Sun C."/>
        </authorList>
    </citation>
    <scope>NUCLEOTIDE SEQUENCE [LARGE SCALE GENOMIC DNA]</scope>
</reference>
<dbReference type="Proteomes" id="UP001060085">
    <property type="component" value="Linkage Group LG05"/>
</dbReference>